<keyword evidence="1" id="KW-0812">Transmembrane</keyword>
<keyword evidence="3" id="KW-1185">Reference proteome</keyword>
<protein>
    <submittedName>
        <fullName evidence="2">Uncharacterized protein</fullName>
    </submittedName>
</protein>
<proteinExistence type="predicted"/>
<name>A0AAN6NCC6_9PEZI</name>
<accession>A0AAN6NCC6</accession>
<evidence type="ECO:0000256" key="1">
    <source>
        <dbReference type="SAM" id="Phobius"/>
    </source>
</evidence>
<evidence type="ECO:0000313" key="3">
    <source>
        <dbReference type="Proteomes" id="UP001303473"/>
    </source>
</evidence>
<reference evidence="3" key="1">
    <citation type="journal article" date="2023" name="Mol. Phylogenet. Evol.">
        <title>Genome-scale phylogeny and comparative genomics of the fungal order Sordariales.</title>
        <authorList>
            <person name="Hensen N."/>
            <person name="Bonometti L."/>
            <person name="Westerberg I."/>
            <person name="Brannstrom I.O."/>
            <person name="Guillou S."/>
            <person name="Cros-Aarteil S."/>
            <person name="Calhoun S."/>
            <person name="Haridas S."/>
            <person name="Kuo A."/>
            <person name="Mondo S."/>
            <person name="Pangilinan J."/>
            <person name="Riley R."/>
            <person name="LaButti K."/>
            <person name="Andreopoulos B."/>
            <person name="Lipzen A."/>
            <person name="Chen C."/>
            <person name="Yan M."/>
            <person name="Daum C."/>
            <person name="Ng V."/>
            <person name="Clum A."/>
            <person name="Steindorff A."/>
            <person name="Ohm R.A."/>
            <person name="Martin F."/>
            <person name="Silar P."/>
            <person name="Natvig D.O."/>
            <person name="Lalanne C."/>
            <person name="Gautier V."/>
            <person name="Ament-Velasquez S.L."/>
            <person name="Kruys A."/>
            <person name="Hutchinson M.I."/>
            <person name="Powell A.J."/>
            <person name="Barry K."/>
            <person name="Miller A.N."/>
            <person name="Grigoriev I.V."/>
            <person name="Debuchy R."/>
            <person name="Gladieux P."/>
            <person name="Hiltunen Thoren M."/>
            <person name="Johannesson H."/>
        </authorList>
    </citation>
    <scope>NUCLEOTIDE SEQUENCE [LARGE SCALE GENOMIC DNA]</scope>
    <source>
        <strain evidence="3">CBS 340.73</strain>
    </source>
</reference>
<dbReference type="AlphaFoldDB" id="A0AAN6NCC6"/>
<keyword evidence="1" id="KW-1133">Transmembrane helix</keyword>
<gene>
    <name evidence="2" type="ORF">QBC46DRAFT_378444</name>
</gene>
<dbReference type="Proteomes" id="UP001303473">
    <property type="component" value="Unassembled WGS sequence"/>
</dbReference>
<comment type="caution">
    <text evidence="2">The sequence shown here is derived from an EMBL/GenBank/DDBJ whole genome shotgun (WGS) entry which is preliminary data.</text>
</comment>
<feature type="transmembrane region" description="Helical" evidence="1">
    <location>
        <begin position="50"/>
        <end position="67"/>
    </location>
</feature>
<keyword evidence="1" id="KW-0472">Membrane</keyword>
<dbReference type="EMBL" id="MU853768">
    <property type="protein sequence ID" value="KAK3943179.1"/>
    <property type="molecule type" value="Genomic_DNA"/>
</dbReference>
<organism evidence="2 3">
    <name type="scientific">Diplogelasinospora grovesii</name>
    <dbReference type="NCBI Taxonomy" id="303347"/>
    <lineage>
        <taxon>Eukaryota</taxon>
        <taxon>Fungi</taxon>
        <taxon>Dikarya</taxon>
        <taxon>Ascomycota</taxon>
        <taxon>Pezizomycotina</taxon>
        <taxon>Sordariomycetes</taxon>
        <taxon>Sordariomycetidae</taxon>
        <taxon>Sordariales</taxon>
        <taxon>Diplogelasinosporaceae</taxon>
        <taxon>Diplogelasinospora</taxon>
    </lineage>
</organism>
<evidence type="ECO:0000313" key="2">
    <source>
        <dbReference type="EMBL" id="KAK3943179.1"/>
    </source>
</evidence>
<sequence length="68" mass="8024">MARFRSPMKFLCLSVYPFSHLALCFCAPDWFLSQPTSLFEFDFSSTCECYVYLAACLYIWFISLCFLM</sequence>